<reference evidence="2 3" key="1">
    <citation type="submission" date="2024-09" db="EMBL/GenBank/DDBJ databases">
        <authorList>
            <person name="Makale K.P.P."/>
            <person name="Makhzoum A."/>
            <person name="Rantong G."/>
            <person name="Rahube T.O."/>
        </authorList>
    </citation>
    <scope>NUCLEOTIDE SEQUENCE [LARGE SCALE GENOMIC DNA]</scope>
    <source>
        <strain evidence="2 3">KM_D13</strain>
    </source>
</reference>
<organism evidence="2 3">
    <name type="scientific">Paenibacillus oleatilyticus</name>
    <dbReference type="NCBI Taxonomy" id="2594886"/>
    <lineage>
        <taxon>Bacteria</taxon>
        <taxon>Bacillati</taxon>
        <taxon>Bacillota</taxon>
        <taxon>Bacilli</taxon>
        <taxon>Bacillales</taxon>
        <taxon>Paenibacillaceae</taxon>
        <taxon>Paenibacillus</taxon>
    </lineage>
</organism>
<protein>
    <submittedName>
        <fullName evidence="2">HAD hydrolase-like protein</fullName>
    </submittedName>
</protein>
<feature type="domain" description="Aminoglycoside phosphotransferase" evidence="1">
    <location>
        <begin position="209"/>
        <end position="337"/>
    </location>
</feature>
<dbReference type="InterPro" id="IPR041492">
    <property type="entry name" value="HAD_2"/>
</dbReference>
<proteinExistence type="predicted"/>
<dbReference type="Pfam" id="PF13419">
    <property type="entry name" value="HAD_2"/>
    <property type="match status" value="1"/>
</dbReference>
<dbReference type="InterPro" id="IPR023198">
    <property type="entry name" value="PGP-like_dom2"/>
</dbReference>
<dbReference type="InterPro" id="IPR011009">
    <property type="entry name" value="Kinase-like_dom_sf"/>
</dbReference>
<dbReference type="RefSeq" id="WP_373951588.1">
    <property type="nucleotide sequence ID" value="NZ_JBHDLN010000005.1"/>
</dbReference>
<gene>
    <name evidence="2" type="ORF">ACEU3E_13305</name>
</gene>
<evidence type="ECO:0000313" key="2">
    <source>
        <dbReference type="EMBL" id="MFB0843153.1"/>
    </source>
</evidence>
<dbReference type="Gene3D" id="1.10.150.240">
    <property type="entry name" value="Putative phosphatase, domain 2"/>
    <property type="match status" value="1"/>
</dbReference>
<dbReference type="Gene3D" id="3.90.1200.10">
    <property type="match status" value="1"/>
</dbReference>
<dbReference type="InterPro" id="IPR036412">
    <property type="entry name" value="HAD-like_sf"/>
</dbReference>
<dbReference type="Pfam" id="PF01636">
    <property type="entry name" value="APH"/>
    <property type="match status" value="1"/>
</dbReference>
<dbReference type="InterPro" id="IPR002575">
    <property type="entry name" value="Aminoglycoside_PTrfase"/>
</dbReference>
<accession>A0ABV4UZ96</accession>
<evidence type="ECO:0000313" key="3">
    <source>
        <dbReference type="Proteomes" id="UP001575622"/>
    </source>
</evidence>
<dbReference type="Proteomes" id="UP001575622">
    <property type="component" value="Unassembled WGS sequence"/>
</dbReference>
<sequence length="443" mass="51508">MHINLVDFDQVLFYTREALSRVYREAFQIHGFSISEQQLIEIEGQSIVQLFDNLNIHDEGLRTGIRRFKKENYKTYFKYIIPNIDLLNLPNKVIVSNASSEDIADILTYYNITDVLGIVGRDKAQRLKPHPDPYLQAVNLFPATSYTIYEDSDTGLAAAEAATQFVGSKHKINIVKVDLQITELKGGSGQLIRKLNNRIDKITTTNSALLTLRRNKIPVPEIYFSNDEKIIMEYVDGDLLYNQYSNEKHFKKLMELQGHIRKIHYINGCSTTTYIERLESHSKYFSADPELTYIFNYCCKSLLEHQELFNNERSFCHGDFTLSNIIVKDDKLIVIDPNINDNAMSSWLLDISKLLQSTRGYEYIFGISKKENRPELIKLRKSIMNSLSPELIPLVETLELSHWLRMLRYKKEIGHNDFIIARDITIQILKELESETWQTQLLY</sequence>
<dbReference type="SUPFAM" id="SSF56784">
    <property type="entry name" value="HAD-like"/>
    <property type="match status" value="1"/>
</dbReference>
<dbReference type="SUPFAM" id="SSF56112">
    <property type="entry name" value="Protein kinase-like (PK-like)"/>
    <property type="match status" value="1"/>
</dbReference>
<dbReference type="Gene3D" id="3.40.50.1000">
    <property type="entry name" value="HAD superfamily/HAD-like"/>
    <property type="match status" value="1"/>
</dbReference>
<dbReference type="InterPro" id="IPR023214">
    <property type="entry name" value="HAD_sf"/>
</dbReference>
<dbReference type="CDD" id="cd07505">
    <property type="entry name" value="HAD_BPGM-like"/>
    <property type="match status" value="1"/>
</dbReference>
<evidence type="ECO:0000259" key="1">
    <source>
        <dbReference type="Pfam" id="PF01636"/>
    </source>
</evidence>
<comment type="caution">
    <text evidence="2">The sequence shown here is derived from an EMBL/GenBank/DDBJ whole genome shotgun (WGS) entry which is preliminary data.</text>
</comment>
<keyword evidence="3" id="KW-1185">Reference proteome</keyword>
<dbReference type="EMBL" id="JBHDLN010000005">
    <property type="protein sequence ID" value="MFB0843153.1"/>
    <property type="molecule type" value="Genomic_DNA"/>
</dbReference>
<name>A0ABV4UZ96_9BACL</name>